<sequence>MRLHLGVTHRSRNIQGTSIFFLAAICNSRTLEIKLINYLISMRLLSSSHKLRIRNITNRSGEEMYQFANIISKGKTKN</sequence>
<protein>
    <submittedName>
        <fullName evidence="1">Uncharacterized protein</fullName>
    </submittedName>
</protein>
<evidence type="ECO:0000313" key="1">
    <source>
        <dbReference type="EMBL" id="KAK7328311.1"/>
    </source>
</evidence>
<name>A0AAN9QAJ3_CANGL</name>
<evidence type="ECO:0000313" key="2">
    <source>
        <dbReference type="Proteomes" id="UP001367508"/>
    </source>
</evidence>
<dbReference type="AlphaFoldDB" id="A0AAN9QAJ3"/>
<reference evidence="1 2" key="1">
    <citation type="submission" date="2024-01" db="EMBL/GenBank/DDBJ databases">
        <title>The genomes of 5 underutilized Papilionoideae crops provide insights into root nodulation and disease resistanc.</title>
        <authorList>
            <person name="Jiang F."/>
        </authorList>
    </citation>
    <scope>NUCLEOTIDE SEQUENCE [LARGE SCALE GENOMIC DNA]</scope>
    <source>
        <strain evidence="1">LVBAO_FW01</strain>
        <tissue evidence="1">Leaves</tissue>
    </source>
</reference>
<accession>A0AAN9QAJ3</accession>
<dbReference type="EMBL" id="JAYMYQ010000005">
    <property type="protein sequence ID" value="KAK7328311.1"/>
    <property type="molecule type" value="Genomic_DNA"/>
</dbReference>
<comment type="caution">
    <text evidence="1">The sequence shown here is derived from an EMBL/GenBank/DDBJ whole genome shotgun (WGS) entry which is preliminary data.</text>
</comment>
<organism evidence="1 2">
    <name type="scientific">Canavalia gladiata</name>
    <name type="common">Sword bean</name>
    <name type="synonym">Dolichos gladiatus</name>
    <dbReference type="NCBI Taxonomy" id="3824"/>
    <lineage>
        <taxon>Eukaryota</taxon>
        <taxon>Viridiplantae</taxon>
        <taxon>Streptophyta</taxon>
        <taxon>Embryophyta</taxon>
        <taxon>Tracheophyta</taxon>
        <taxon>Spermatophyta</taxon>
        <taxon>Magnoliopsida</taxon>
        <taxon>eudicotyledons</taxon>
        <taxon>Gunneridae</taxon>
        <taxon>Pentapetalae</taxon>
        <taxon>rosids</taxon>
        <taxon>fabids</taxon>
        <taxon>Fabales</taxon>
        <taxon>Fabaceae</taxon>
        <taxon>Papilionoideae</taxon>
        <taxon>50 kb inversion clade</taxon>
        <taxon>NPAAA clade</taxon>
        <taxon>indigoferoid/millettioid clade</taxon>
        <taxon>Phaseoleae</taxon>
        <taxon>Canavalia</taxon>
    </lineage>
</organism>
<gene>
    <name evidence="1" type="ORF">VNO77_22414</name>
</gene>
<dbReference type="Proteomes" id="UP001367508">
    <property type="component" value="Unassembled WGS sequence"/>
</dbReference>
<proteinExistence type="predicted"/>
<keyword evidence="2" id="KW-1185">Reference proteome</keyword>